<keyword evidence="4 6" id="KW-0472">Membrane</keyword>
<protein>
    <submittedName>
        <fullName evidence="10">ABC transporter transmembrane domain-containing protein</fullName>
    </submittedName>
</protein>
<evidence type="ECO:0000256" key="4">
    <source>
        <dbReference type="ARBA" id="ARBA00023136"/>
    </source>
</evidence>
<dbReference type="PROSITE" id="PS50042">
    <property type="entry name" value="CNMP_BINDING_3"/>
    <property type="match status" value="1"/>
</dbReference>
<keyword evidence="2 6" id="KW-0812">Transmembrane</keyword>
<sequence length="1046" mass="118059">MEPNLFSFIWKYSKRQQLWLLVLTLISFPFLYASLELPKRIINDAIGAQTSQIDVYGMTLSQVQFLLLLCFGFMATVLVGGLMKMYINTRKGVLSERMLRRLRYQLISRMLRFPKPYFRTTSQGELVSMITSEAEPMGGLMGDAVAQPVFQFGQMMTIIFFLFMQSVWFGLASIALIPLQAWLIPMLQRQINLLNKERIVEVRHLSTEIGETAAGITDLRANGGWRYRLAQFTDRLGRLFEIRFRIYQKKYFMKFLNNMIGHLTPFMYYSAGGYLAIHGQITVGALVAALSAYKDLSSPWKELLTYYNQVQDMSLRWEVVTSRFAPRNMIPEELFEGEPSSIPHLYGTIELRDVSVRDQDGNIVLEDINLKIPPRARVAIQCTKPAERTALAELLLRETLPSKGEVIISGRRIETLHQAVIAARIGYANSRPYLFDGTLGDNLLMPLKMHPHISPHMPRDRAIAEAVRAGNSPDPLTADWVDPGIAGLSDAAEVRDWWFDLIEAMGIDESMFRRTLRSTFDPALHPTLAHDIAALRPEIRKRLEERGLDDIVFHFDPDRFNPAVPLAGNLFYATPIREFTADALAHDDRFLKILDDQGLAEEAIAVSIGVIDTLNRTFGRDGTHHPLFQRLGLDEDLYQRITDIAARRSRPGRRQRLSPQDRAMLLIVPFMLTAEQIGPNFPEEYKEKILAIRRSKGEELRRKLSDLFLPVDPDRYVPRLTVVENAIFGRVSMIAGVRSDEVEDVVAEVLSEHGLRRRITAIIYDLRAGLGGTNLAPIFQERAAFTRAGLKRPDILIMDKVLSSHNSASRLRTRQRLRELLPNSIMLFMENRFENPDAYDMFVEIRNGRINTSGQPAMSVAASGASDDLSRKVALLSANDLLGRLSLRNRRLLAFSAQWYQAAPGHVVFSHSQTADAVYLCLEGHAELRWPGAGNTKIAPVSSVRPGRLIGDLAVITRDKRFLDLVAVEPTRFLRIGAEEFRAVIENDASVALALLEEVATHLTGATELLQAAQINLSDYATPPGTPRTSTADPLTPEKLNDYFDD</sequence>
<accession>A0ABT7EZ74</accession>
<evidence type="ECO:0000256" key="2">
    <source>
        <dbReference type="ARBA" id="ARBA00022692"/>
    </source>
</evidence>
<comment type="caution">
    <text evidence="10">The sequence shown here is derived from an EMBL/GenBank/DDBJ whole genome shotgun (WGS) entry which is preliminary data.</text>
</comment>
<evidence type="ECO:0000259" key="9">
    <source>
        <dbReference type="PROSITE" id="PS50929"/>
    </source>
</evidence>
<keyword evidence="3 6" id="KW-1133">Transmembrane helix</keyword>
<evidence type="ECO:0000256" key="5">
    <source>
        <dbReference type="SAM" id="MobiDB-lite"/>
    </source>
</evidence>
<gene>
    <name evidence="10" type="ORF">QO033_08210</name>
</gene>
<dbReference type="CDD" id="cd00038">
    <property type="entry name" value="CAP_ED"/>
    <property type="match status" value="1"/>
</dbReference>
<dbReference type="Proteomes" id="UP001243757">
    <property type="component" value="Unassembled WGS sequence"/>
</dbReference>
<feature type="transmembrane region" description="Helical" evidence="6">
    <location>
        <begin position="65"/>
        <end position="87"/>
    </location>
</feature>
<dbReference type="InterPro" id="IPR027417">
    <property type="entry name" value="P-loop_NTPase"/>
</dbReference>
<evidence type="ECO:0000259" key="8">
    <source>
        <dbReference type="PROSITE" id="PS50893"/>
    </source>
</evidence>
<keyword evidence="11" id="KW-1185">Reference proteome</keyword>
<dbReference type="InterPro" id="IPR003439">
    <property type="entry name" value="ABC_transporter-like_ATP-bd"/>
</dbReference>
<feature type="domain" description="ABC transporter" evidence="8">
    <location>
        <begin position="349"/>
        <end position="872"/>
    </location>
</feature>
<evidence type="ECO:0000259" key="7">
    <source>
        <dbReference type="PROSITE" id="PS50042"/>
    </source>
</evidence>
<dbReference type="Gene3D" id="2.60.120.10">
    <property type="entry name" value="Jelly Rolls"/>
    <property type="match status" value="1"/>
</dbReference>
<dbReference type="PANTHER" id="PTHR43394:SF1">
    <property type="entry name" value="ATP-BINDING CASSETTE SUB-FAMILY B MEMBER 10, MITOCHONDRIAL"/>
    <property type="match status" value="1"/>
</dbReference>
<dbReference type="PROSITE" id="PS50929">
    <property type="entry name" value="ABC_TM1F"/>
    <property type="match status" value="1"/>
</dbReference>
<feature type="region of interest" description="Disordered" evidence="5">
    <location>
        <begin position="1020"/>
        <end position="1046"/>
    </location>
</feature>
<dbReference type="InterPro" id="IPR000595">
    <property type="entry name" value="cNMP-bd_dom"/>
</dbReference>
<dbReference type="Gene3D" id="3.40.50.300">
    <property type="entry name" value="P-loop containing nucleotide triphosphate hydrolases"/>
    <property type="match status" value="2"/>
</dbReference>
<name>A0ABT7EZ74_9RHOB</name>
<dbReference type="EMBL" id="JASNJD010000005">
    <property type="protein sequence ID" value="MDK3017656.1"/>
    <property type="molecule type" value="Genomic_DNA"/>
</dbReference>
<evidence type="ECO:0000256" key="1">
    <source>
        <dbReference type="ARBA" id="ARBA00004651"/>
    </source>
</evidence>
<feature type="domain" description="ABC transmembrane type-1" evidence="9">
    <location>
        <begin position="18"/>
        <end position="312"/>
    </location>
</feature>
<dbReference type="Pfam" id="PF00027">
    <property type="entry name" value="cNMP_binding"/>
    <property type="match status" value="1"/>
</dbReference>
<reference evidence="10 11" key="1">
    <citation type="submission" date="2023-05" db="EMBL/GenBank/DDBJ databases">
        <title>Pseudodonghicola sp. nov.</title>
        <authorList>
            <person name="Huang J."/>
        </authorList>
    </citation>
    <scope>NUCLEOTIDE SEQUENCE [LARGE SCALE GENOMIC DNA]</scope>
    <source>
        <strain evidence="10 11">IC7</strain>
    </source>
</reference>
<dbReference type="InterPro" id="IPR018490">
    <property type="entry name" value="cNMP-bd_dom_sf"/>
</dbReference>
<feature type="domain" description="Cyclic nucleotide-binding" evidence="7">
    <location>
        <begin position="881"/>
        <end position="1002"/>
    </location>
</feature>
<dbReference type="InterPro" id="IPR014710">
    <property type="entry name" value="RmlC-like_jellyroll"/>
</dbReference>
<dbReference type="PANTHER" id="PTHR43394">
    <property type="entry name" value="ATP-DEPENDENT PERMEASE MDL1, MITOCHONDRIAL"/>
    <property type="match status" value="1"/>
</dbReference>
<feature type="transmembrane region" description="Helical" evidence="6">
    <location>
        <begin position="158"/>
        <end position="183"/>
    </location>
</feature>
<evidence type="ECO:0000313" key="10">
    <source>
        <dbReference type="EMBL" id="MDK3017656.1"/>
    </source>
</evidence>
<evidence type="ECO:0000256" key="3">
    <source>
        <dbReference type="ARBA" id="ARBA00022989"/>
    </source>
</evidence>
<dbReference type="InterPro" id="IPR039421">
    <property type="entry name" value="Type_1_exporter"/>
</dbReference>
<dbReference type="RefSeq" id="WP_284480474.1">
    <property type="nucleotide sequence ID" value="NZ_JASNJD010000005.1"/>
</dbReference>
<dbReference type="InterPro" id="IPR011527">
    <property type="entry name" value="ABC1_TM_dom"/>
</dbReference>
<dbReference type="PROSITE" id="PS50893">
    <property type="entry name" value="ABC_TRANSPORTER_2"/>
    <property type="match status" value="1"/>
</dbReference>
<feature type="transmembrane region" description="Helical" evidence="6">
    <location>
        <begin position="18"/>
        <end position="35"/>
    </location>
</feature>
<evidence type="ECO:0000313" key="11">
    <source>
        <dbReference type="Proteomes" id="UP001243757"/>
    </source>
</evidence>
<dbReference type="Gene3D" id="1.20.1560.10">
    <property type="entry name" value="ABC transporter type 1, transmembrane domain"/>
    <property type="match status" value="1"/>
</dbReference>
<evidence type="ECO:0000256" key="6">
    <source>
        <dbReference type="SAM" id="Phobius"/>
    </source>
</evidence>
<proteinExistence type="predicted"/>
<dbReference type="Pfam" id="PF00664">
    <property type="entry name" value="ABC_membrane"/>
    <property type="match status" value="1"/>
</dbReference>
<dbReference type="SUPFAM" id="SSF51206">
    <property type="entry name" value="cAMP-binding domain-like"/>
    <property type="match status" value="1"/>
</dbReference>
<dbReference type="InterPro" id="IPR036640">
    <property type="entry name" value="ABC1_TM_sf"/>
</dbReference>
<dbReference type="CDD" id="cd07346">
    <property type="entry name" value="ABC_6TM_exporters"/>
    <property type="match status" value="1"/>
</dbReference>
<dbReference type="SUPFAM" id="SSF90123">
    <property type="entry name" value="ABC transporter transmembrane region"/>
    <property type="match status" value="1"/>
</dbReference>
<dbReference type="SUPFAM" id="SSF52540">
    <property type="entry name" value="P-loop containing nucleoside triphosphate hydrolases"/>
    <property type="match status" value="2"/>
</dbReference>
<organism evidence="10 11">
    <name type="scientific">Pseudodonghicola flavimaris</name>
    <dbReference type="NCBI Taxonomy" id="3050036"/>
    <lineage>
        <taxon>Bacteria</taxon>
        <taxon>Pseudomonadati</taxon>
        <taxon>Pseudomonadota</taxon>
        <taxon>Alphaproteobacteria</taxon>
        <taxon>Rhodobacterales</taxon>
        <taxon>Paracoccaceae</taxon>
        <taxon>Pseudodonghicola</taxon>
    </lineage>
</organism>
<comment type="subcellular location">
    <subcellularLocation>
        <location evidence="1">Cell membrane</location>
        <topology evidence="1">Multi-pass membrane protein</topology>
    </subcellularLocation>
</comment>